<dbReference type="SUPFAM" id="SSF51735">
    <property type="entry name" value="NAD(P)-binding Rossmann-fold domains"/>
    <property type="match status" value="1"/>
</dbReference>
<dbReference type="InterPro" id="IPR002347">
    <property type="entry name" value="SDR_fam"/>
</dbReference>
<organism evidence="3 4">
    <name type="scientific">Oceanobacillus kapialis</name>
    <dbReference type="NCBI Taxonomy" id="481353"/>
    <lineage>
        <taxon>Bacteria</taxon>
        <taxon>Bacillati</taxon>
        <taxon>Bacillota</taxon>
        <taxon>Bacilli</taxon>
        <taxon>Bacillales</taxon>
        <taxon>Bacillaceae</taxon>
        <taxon>Oceanobacillus</taxon>
    </lineage>
</organism>
<evidence type="ECO:0000313" key="3">
    <source>
        <dbReference type="EMBL" id="MFD2627583.1"/>
    </source>
</evidence>
<dbReference type="PANTHER" id="PTHR24321">
    <property type="entry name" value="DEHYDROGENASES, SHORT CHAIN"/>
    <property type="match status" value="1"/>
</dbReference>
<dbReference type="Pfam" id="PF13561">
    <property type="entry name" value="adh_short_C2"/>
    <property type="match status" value="1"/>
</dbReference>
<dbReference type="InterPro" id="IPR020904">
    <property type="entry name" value="Sc_DH/Rdtase_CS"/>
</dbReference>
<dbReference type="PROSITE" id="PS00061">
    <property type="entry name" value="ADH_SHORT"/>
    <property type="match status" value="1"/>
</dbReference>
<comment type="similarity">
    <text evidence="1">Belongs to the short-chain dehydrogenases/reductases (SDR) family.</text>
</comment>
<dbReference type="EMBL" id="JBHUMX010000004">
    <property type="protein sequence ID" value="MFD2627583.1"/>
    <property type="molecule type" value="Genomic_DNA"/>
</dbReference>
<dbReference type="RefSeq" id="WP_379560308.1">
    <property type="nucleotide sequence ID" value="NZ_JBHUMX010000004.1"/>
</dbReference>
<keyword evidence="2" id="KW-0560">Oxidoreductase</keyword>
<reference evidence="4" key="1">
    <citation type="journal article" date="2019" name="Int. J. Syst. Evol. Microbiol.">
        <title>The Global Catalogue of Microorganisms (GCM) 10K type strain sequencing project: providing services to taxonomists for standard genome sequencing and annotation.</title>
        <authorList>
            <consortium name="The Broad Institute Genomics Platform"/>
            <consortium name="The Broad Institute Genome Sequencing Center for Infectious Disease"/>
            <person name="Wu L."/>
            <person name="Ma J."/>
        </authorList>
    </citation>
    <scope>NUCLEOTIDE SEQUENCE [LARGE SCALE GENOMIC DNA]</scope>
    <source>
        <strain evidence="4">TISTR 1858</strain>
    </source>
</reference>
<gene>
    <name evidence="3" type="ORF">ACFSUN_02105</name>
</gene>
<accession>A0ABW5PW40</accession>
<dbReference type="InterPro" id="IPR036291">
    <property type="entry name" value="NAD(P)-bd_dom_sf"/>
</dbReference>
<evidence type="ECO:0000256" key="1">
    <source>
        <dbReference type="ARBA" id="ARBA00006484"/>
    </source>
</evidence>
<dbReference type="PRINTS" id="PR00080">
    <property type="entry name" value="SDRFAMILY"/>
</dbReference>
<evidence type="ECO:0000256" key="2">
    <source>
        <dbReference type="ARBA" id="ARBA00023002"/>
    </source>
</evidence>
<dbReference type="Gene3D" id="3.40.50.720">
    <property type="entry name" value="NAD(P)-binding Rossmann-like Domain"/>
    <property type="match status" value="1"/>
</dbReference>
<keyword evidence="4" id="KW-1185">Reference proteome</keyword>
<name>A0ABW5PW40_9BACI</name>
<dbReference type="PRINTS" id="PR00081">
    <property type="entry name" value="GDHRDH"/>
</dbReference>
<comment type="caution">
    <text evidence="3">The sequence shown here is derived from an EMBL/GenBank/DDBJ whole genome shotgun (WGS) entry which is preliminary data.</text>
</comment>
<dbReference type="Proteomes" id="UP001597451">
    <property type="component" value="Unassembled WGS sequence"/>
</dbReference>
<proteinExistence type="inferred from homology"/>
<protein>
    <submittedName>
        <fullName evidence="3">SDR family oxidoreductase</fullName>
    </submittedName>
</protein>
<evidence type="ECO:0000313" key="4">
    <source>
        <dbReference type="Proteomes" id="UP001597451"/>
    </source>
</evidence>
<dbReference type="PANTHER" id="PTHR24321:SF8">
    <property type="entry name" value="ESTRADIOL 17-BETA-DEHYDROGENASE 8-RELATED"/>
    <property type="match status" value="1"/>
</dbReference>
<sequence length="209" mass="22690">MNEEKGKEIAEDIGDKALFVKHDVTDEEQWKNVVKQTEEKFGPVNGLVNNAGFLEAPEPIETQTVDTFRKAFDINAVSTFLRMKSVIPSMKKNEKGSIVNISSISGLMGVPNQVAYVSSKYAIRGMTKSAAHELGKHNIRVNSVHPGVVKTAMIASEGFKEAEQAVTAQMPLGRIQTAEELSNMILFLLSDESNSSTGAEFVVDGGLTS</sequence>